<evidence type="ECO:0000313" key="3">
    <source>
        <dbReference type="Proteomes" id="UP001596112"/>
    </source>
</evidence>
<protein>
    <submittedName>
        <fullName evidence="2">Uncharacterized protein</fullName>
    </submittedName>
</protein>
<feature type="region of interest" description="Disordered" evidence="1">
    <location>
        <begin position="163"/>
        <end position="185"/>
    </location>
</feature>
<gene>
    <name evidence="2" type="ORF">ACFQGO_33400</name>
</gene>
<accession>A0ABW1BHW1</accession>
<reference evidence="3" key="1">
    <citation type="journal article" date="2019" name="Int. J. Syst. Evol. Microbiol.">
        <title>The Global Catalogue of Microorganisms (GCM) 10K type strain sequencing project: providing services to taxonomists for standard genome sequencing and annotation.</title>
        <authorList>
            <consortium name="The Broad Institute Genomics Platform"/>
            <consortium name="The Broad Institute Genome Sequencing Center for Infectious Disease"/>
            <person name="Wu L."/>
            <person name="Ma J."/>
        </authorList>
    </citation>
    <scope>NUCLEOTIDE SEQUENCE [LARGE SCALE GENOMIC DNA]</scope>
    <source>
        <strain evidence="3">JCM 9918</strain>
    </source>
</reference>
<proteinExistence type="predicted"/>
<dbReference type="Proteomes" id="UP001596112">
    <property type="component" value="Unassembled WGS sequence"/>
</dbReference>
<organism evidence="2 3">
    <name type="scientific">Streptomyces heilongjiangensis</name>
    <dbReference type="NCBI Taxonomy" id="945052"/>
    <lineage>
        <taxon>Bacteria</taxon>
        <taxon>Bacillati</taxon>
        <taxon>Actinomycetota</taxon>
        <taxon>Actinomycetes</taxon>
        <taxon>Kitasatosporales</taxon>
        <taxon>Streptomycetaceae</taxon>
        <taxon>Streptomyces</taxon>
    </lineage>
</organism>
<feature type="compositionally biased region" description="Polar residues" evidence="1">
    <location>
        <begin position="171"/>
        <end position="185"/>
    </location>
</feature>
<name>A0ABW1BHW1_9ACTN</name>
<dbReference type="EMBL" id="JBHSNZ010000033">
    <property type="protein sequence ID" value="MFC5812354.1"/>
    <property type="molecule type" value="Genomic_DNA"/>
</dbReference>
<dbReference type="RefSeq" id="WP_380969314.1">
    <property type="nucleotide sequence ID" value="NZ_JBHSNZ010000033.1"/>
</dbReference>
<evidence type="ECO:0000256" key="1">
    <source>
        <dbReference type="SAM" id="MobiDB-lite"/>
    </source>
</evidence>
<keyword evidence="3" id="KW-1185">Reference proteome</keyword>
<evidence type="ECO:0000313" key="2">
    <source>
        <dbReference type="EMBL" id="MFC5812354.1"/>
    </source>
</evidence>
<comment type="caution">
    <text evidence="2">The sequence shown here is derived from an EMBL/GenBank/DDBJ whole genome shotgun (WGS) entry which is preliminary data.</text>
</comment>
<sequence>MQQKYLSFLSPDGPEQVSSIGWLTPTAQYFQDLRGVVALIFMTWPEARPHAATPELARIIDTEAERRHELFHRRGAQPRKNLRSTAYTDPPDDPVATGAVLEIADRFLRTPDEEAAAQFLVPLANEAKRIHQPLSYSLRSPRGASIPLRVVLAYCPRGKSRTRSDVIQGVSAGTATRATGRDSSG</sequence>